<name>A0ACA9Y0G8_9ASCO</name>
<gene>
    <name evidence="1" type="ORF">CLIB1444_01S06480</name>
</gene>
<dbReference type="EMBL" id="CALSDN010000001">
    <property type="protein sequence ID" value="CAH6718427.1"/>
    <property type="molecule type" value="Genomic_DNA"/>
</dbReference>
<evidence type="ECO:0000313" key="2">
    <source>
        <dbReference type="Proteomes" id="UP001152531"/>
    </source>
</evidence>
<organism evidence="1 2">
    <name type="scientific">[Candida] jaroonii</name>
    <dbReference type="NCBI Taxonomy" id="467808"/>
    <lineage>
        <taxon>Eukaryota</taxon>
        <taxon>Fungi</taxon>
        <taxon>Dikarya</taxon>
        <taxon>Ascomycota</taxon>
        <taxon>Saccharomycotina</taxon>
        <taxon>Pichiomycetes</taxon>
        <taxon>Debaryomycetaceae</taxon>
        <taxon>Yamadazyma</taxon>
    </lineage>
</organism>
<accession>A0ACA9Y0G8</accession>
<sequence>MKLSIILMFTTLVMAEVQRISLYGTGLSDKEHIELGHLEINKNNLKGMYLPCRIDSIDSEFCIGAKDIPGSECFYKTNDLSNKQFVVYIDNGKVDYLTIRESNDKHKVLVKETPKAPQPNLNPSNKPKKAPVEVKTVKTFKTDENGNKIEVTQEIEEPPKSWIQKNWTYIVPPLLILFVLMGDDKK</sequence>
<dbReference type="Proteomes" id="UP001152531">
    <property type="component" value="Unassembled WGS sequence"/>
</dbReference>
<keyword evidence="2" id="KW-1185">Reference proteome</keyword>
<reference evidence="1" key="1">
    <citation type="submission" date="2022-06" db="EMBL/GenBank/DDBJ databases">
        <authorList>
            <person name="Legras J.-L."/>
            <person name="Devillers H."/>
            <person name="Grondin C."/>
        </authorList>
    </citation>
    <scope>NUCLEOTIDE SEQUENCE</scope>
    <source>
        <strain evidence="1">CLIB 1444</strain>
    </source>
</reference>
<proteinExistence type="predicted"/>
<comment type="caution">
    <text evidence="1">The sequence shown here is derived from an EMBL/GenBank/DDBJ whole genome shotgun (WGS) entry which is preliminary data.</text>
</comment>
<protein>
    <submittedName>
        <fullName evidence="1">Uncharacterized protein</fullName>
    </submittedName>
</protein>
<evidence type="ECO:0000313" key="1">
    <source>
        <dbReference type="EMBL" id="CAH6718427.1"/>
    </source>
</evidence>